<proteinExistence type="predicted"/>
<evidence type="ECO:0000313" key="2">
    <source>
        <dbReference type="EMBL" id="ACF42824.1"/>
    </source>
</evidence>
<dbReference type="AlphaFoldDB" id="B4SCZ0"/>
<organism evidence="2 3">
    <name type="scientific">Pelodictyon phaeoclathratiforme (strain DSM 5477 / BU-1)</name>
    <dbReference type="NCBI Taxonomy" id="324925"/>
    <lineage>
        <taxon>Bacteria</taxon>
        <taxon>Pseudomonadati</taxon>
        <taxon>Chlorobiota</taxon>
        <taxon>Chlorobiia</taxon>
        <taxon>Chlorobiales</taxon>
        <taxon>Chlorobiaceae</taxon>
        <taxon>Chlorobium/Pelodictyon group</taxon>
        <taxon>Pelodictyon</taxon>
    </lineage>
</organism>
<dbReference type="eggNOG" id="COG1555">
    <property type="taxonomic scope" value="Bacteria"/>
</dbReference>
<dbReference type="STRING" id="324925.Ppha_0498"/>
<evidence type="ECO:0000256" key="1">
    <source>
        <dbReference type="SAM" id="Coils"/>
    </source>
</evidence>
<reference evidence="2 3" key="1">
    <citation type="submission" date="2008-06" db="EMBL/GenBank/DDBJ databases">
        <title>Complete sequence of Pelodictyon phaeoclathratiforme BU-1.</title>
        <authorList>
            <consortium name="US DOE Joint Genome Institute"/>
            <person name="Lucas S."/>
            <person name="Copeland A."/>
            <person name="Lapidus A."/>
            <person name="Glavina del Rio T."/>
            <person name="Dalin E."/>
            <person name="Tice H."/>
            <person name="Bruce D."/>
            <person name="Goodwin L."/>
            <person name="Pitluck S."/>
            <person name="Schmutz J."/>
            <person name="Larimer F."/>
            <person name="Land M."/>
            <person name="Hauser L."/>
            <person name="Kyrpides N."/>
            <person name="Mikhailova N."/>
            <person name="Liu Z."/>
            <person name="Li T."/>
            <person name="Zhao F."/>
            <person name="Overmann J."/>
            <person name="Bryant D.A."/>
            <person name="Richardson P."/>
        </authorList>
    </citation>
    <scope>NUCLEOTIDE SEQUENCE [LARGE SCALE GENOMIC DNA]</scope>
    <source>
        <strain evidence="3">DSM 5477 / BU-1</strain>
    </source>
</reference>
<name>B4SCZ0_PELPB</name>
<dbReference type="Proteomes" id="UP000002724">
    <property type="component" value="Chromosome"/>
</dbReference>
<keyword evidence="3" id="KW-1185">Reference proteome</keyword>
<gene>
    <name evidence="2" type="ordered locus">Ppha_0498</name>
</gene>
<accession>B4SCZ0</accession>
<dbReference type="EMBL" id="CP001110">
    <property type="protein sequence ID" value="ACF42824.1"/>
    <property type="molecule type" value="Genomic_DNA"/>
</dbReference>
<evidence type="ECO:0008006" key="4">
    <source>
        <dbReference type="Google" id="ProtNLM"/>
    </source>
</evidence>
<sequence length="678" mass="75645" precursor="true">MVMKQQHSFCKRHAGRELMTFVFLLLLLIASSPARCADSSDIEDLLSNAESEINIEQLLDLVEQLKKERILLNEADAADLRQLPWLTTADVETILIHRRNQGPILTLQQLETLIGKEKTALIAPYIRLTKEPSSRLPAKTDAIEGTLYSRLFWETTARKGILNGNYAGENYKLYHRLQVAAPHLKATLLQEKDIGEPDVADFTSLSISASDIGIMKQGLLGNYRVNLAQGLLIGQGRYFSKGSDPTGSIRLPSRQLLPYTSSSEYGFLQGAATTLKLAPFEVTLFYSSNHRDALISDEGVITSFSSSGYHRSELEISRKDNVTETISGANLLYHYQSGSFSGRAGGSLLNYRYPLPFDELDPFAAISRHSSATLYSLETDLSLGHASLFAEAAFSTRPDDASWTAGTEYQIRQGLSAVAALRRYGARYYSPFAGAFAERGSGASNEEGYYVGLNARVSKSLALAAYHDRFTFPLLDDHCPYPSDGNDSRLFITWKQSPLLTWNLQFQHKYREEQSNQGTSSHPLWRALPQITNRCRLDCDVTPSRALHLRSRGEVKKVVKEYLAGDQRFYGWLLSQQAGYSAGKFSLKGRITVFNTEDFDAALYAYEDDLPLTSSLGMYDGRGKSLFLVAAWQALPQMKLAARYEKSWYSDREVYSSGNDERATSAPGSFHLGCFLTF</sequence>
<evidence type="ECO:0000313" key="3">
    <source>
        <dbReference type="Proteomes" id="UP000002724"/>
    </source>
</evidence>
<feature type="coiled-coil region" evidence="1">
    <location>
        <begin position="48"/>
        <end position="75"/>
    </location>
</feature>
<dbReference type="KEGG" id="pph:Ppha_0498"/>
<protein>
    <recommendedName>
        <fullName evidence="4">Helix-hairpin-helix domain-containing protein</fullName>
    </recommendedName>
</protein>
<keyword evidence="1" id="KW-0175">Coiled coil</keyword>
<dbReference type="HOGENOM" id="CLU_024854_0_0_10"/>